<evidence type="ECO:0000256" key="1">
    <source>
        <dbReference type="ARBA" id="ARBA00005194"/>
    </source>
</evidence>
<evidence type="ECO:0000313" key="18">
    <source>
        <dbReference type="EMBL" id="SCF03787.1"/>
    </source>
</evidence>
<dbReference type="NCBIfam" id="TIGR03150">
    <property type="entry name" value="fabF"/>
    <property type="match status" value="1"/>
</dbReference>
<comment type="similarity">
    <text evidence="2 14 16">Belongs to the thiolase-like superfamily. Beta-ketoacyl-ACP synthases family.</text>
</comment>
<dbReference type="PANTHER" id="PTHR11712:SF336">
    <property type="entry name" value="3-OXOACYL-[ACYL-CARRIER-PROTEIN] SYNTHASE, MITOCHONDRIAL"/>
    <property type="match status" value="1"/>
</dbReference>
<dbReference type="PIRSF" id="PIRSF000447">
    <property type="entry name" value="KAS_II"/>
    <property type="match status" value="1"/>
</dbReference>
<evidence type="ECO:0000256" key="11">
    <source>
        <dbReference type="ARBA" id="ARBA00024006"/>
    </source>
</evidence>
<evidence type="ECO:0000256" key="13">
    <source>
        <dbReference type="ARBA" id="ARBA00047659"/>
    </source>
</evidence>
<reference evidence="19" key="1">
    <citation type="submission" date="2016-06" db="EMBL/GenBank/DDBJ databases">
        <authorList>
            <person name="Varghese N."/>
            <person name="Submissions Spin"/>
        </authorList>
    </citation>
    <scope>NUCLEOTIDE SEQUENCE [LARGE SCALE GENOMIC DNA]</scope>
    <source>
        <strain evidence="19">DSM 44100</strain>
    </source>
</reference>
<comment type="pathway">
    <text evidence="1 14">Lipid metabolism; fatty acid biosynthesis.</text>
</comment>
<evidence type="ECO:0000256" key="9">
    <source>
        <dbReference type="ARBA" id="ARBA00023160"/>
    </source>
</evidence>
<dbReference type="Pfam" id="PF00109">
    <property type="entry name" value="ketoacyl-synt"/>
    <property type="match status" value="1"/>
</dbReference>
<evidence type="ECO:0000256" key="15">
    <source>
        <dbReference type="PIRSR" id="PIRSR000447-1"/>
    </source>
</evidence>
<evidence type="ECO:0000256" key="14">
    <source>
        <dbReference type="PIRNR" id="PIRNR000447"/>
    </source>
</evidence>
<comment type="catalytic activity">
    <reaction evidence="12 14">
        <text>(9Z)-hexadecenoyl-[ACP] + malonyl-[ACP] + H(+) = 3-oxo-(11Z)-octadecenoyl-[ACP] + holo-[ACP] + CO2</text>
        <dbReference type="Rhea" id="RHEA:55040"/>
        <dbReference type="Rhea" id="RHEA-COMP:9623"/>
        <dbReference type="Rhea" id="RHEA-COMP:9685"/>
        <dbReference type="Rhea" id="RHEA-COMP:10800"/>
        <dbReference type="Rhea" id="RHEA-COMP:14074"/>
        <dbReference type="ChEBI" id="CHEBI:15378"/>
        <dbReference type="ChEBI" id="CHEBI:16526"/>
        <dbReference type="ChEBI" id="CHEBI:64479"/>
        <dbReference type="ChEBI" id="CHEBI:78449"/>
        <dbReference type="ChEBI" id="CHEBI:83989"/>
        <dbReference type="ChEBI" id="CHEBI:138538"/>
        <dbReference type="EC" id="2.3.1.179"/>
    </reaction>
</comment>
<evidence type="ECO:0000256" key="2">
    <source>
        <dbReference type="ARBA" id="ARBA00008467"/>
    </source>
</evidence>
<dbReference type="InterPro" id="IPR020841">
    <property type="entry name" value="PKS_Beta-ketoAc_synthase_dom"/>
</dbReference>
<dbReference type="InterPro" id="IPR000794">
    <property type="entry name" value="Beta-ketoacyl_synthase"/>
</dbReference>
<evidence type="ECO:0000256" key="10">
    <source>
        <dbReference type="ARBA" id="ARBA00023315"/>
    </source>
</evidence>
<dbReference type="RefSeq" id="WP_245722424.1">
    <property type="nucleotide sequence ID" value="NZ_FMCU01000004.1"/>
</dbReference>
<dbReference type="NCBIfam" id="NF005589">
    <property type="entry name" value="PRK07314.1"/>
    <property type="match status" value="1"/>
</dbReference>
<dbReference type="STRING" id="121616.GA0070216_104157"/>
<proteinExistence type="inferred from homology"/>
<feature type="domain" description="Ketosynthase family 3 (KS3)" evidence="17">
    <location>
        <begin position="10"/>
        <end position="418"/>
    </location>
</feature>
<keyword evidence="9 14" id="KW-0275">Fatty acid biosynthesis</keyword>
<evidence type="ECO:0000256" key="3">
    <source>
        <dbReference type="ARBA" id="ARBA00012356"/>
    </source>
</evidence>
<keyword evidence="19" id="KW-1185">Reference proteome</keyword>
<evidence type="ECO:0000256" key="7">
    <source>
        <dbReference type="ARBA" id="ARBA00022832"/>
    </source>
</evidence>
<evidence type="ECO:0000256" key="6">
    <source>
        <dbReference type="ARBA" id="ARBA00022679"/>
    </source>
</evidence>
<comment type="function">
    <text evidence="11 14">Involved in the type II fatty acid elongation cycle. Catalyzes the elongation of a wide range of acyl-ACP by the addition of two carbons from malonyl-ACP to an acyl acceptor. Can efficiently catalyze the conversion of palmitoleoyl-ACP (cis-hexadec-9-enoyl-ACP) to cis-vaccenoyl-ACP (cis-octadec-11-enoyl-ACP), an essential step in the thermal regulation of fatty acid composition.</text>
</comment>
<dbReference type="UniPathway" id="UPA00094"/>
<evidence type="ECO:0000256" key="4">
    <source>
        <dbReference type="ARBA" id="ARBA00014657"/>
    </source>
</evidence>
<dbReference type="SUPFAM" id="SSF53901">
    <property type="entry name" value="Thiolase-like"/>
    <property type="match status" value="2"/>
</dbReference>
<keyword evidence="6 14" id="KW-0808">Transferase</keyword>
<evidence type="ECO:0000259" key="17">
    <source>
        <dbReference type="PROSITE" id="PS52004"/>
    </source>
</evidence>
<evidence type="ECO:0000256" key="12">
    <source>
        <dbReference type="ARBA" id="ARBA00047318"/>
    </source>
</evidence>
<evidence type="ECO:0000313" key="19">
    <source>
        <dbReference type="Proteomes" id="UP000198797"/>
    </source>
</evidence>
<dbReference type="PROSITE" id="PS52004">
    <property type="entry name" value="KS3_2"/>
    <property type="match status" value="1"/>
</dbReference>
<dbReference type="InterPro" id="IPR017568">
    <property type="entry name" value="3-oxoacyl-ACP_synth-2"/>
</dbReference>
<dbReference type="Gene3D" id="3.40.47.10">
    <property type="match status" value="1"/>
</dbReference>
<dbReference type="InterPro" id="IPR016039">
    <property type="entry name" value="Thiolase-like"/>
</dbReference>
<keyword evidence="7" id="KW-0276">Fatty acid metabolism</keyword>
<dbReference type="FunFam" id="3.40.47.10:FF:000029">
    <property type="entry name" value="3-oxoacyl-[acyl-carrier-protein] synthase 1"/>
    <property type="match status" value="1"/>
</dbReference>
<dbReference type="PANTHER" id="PTHR11712">
    <property type="entry name" value="POLYKETIDE SYNTHASE-RELATED"/>
    <property type="match status" value="1"/>
</dbReference>
<dbReference type="GO" id="GO:0005829">
    <property type="term" value="C:cytosol"/>
    <property type="evidence" value="ECO:0007669"/>
    <property type="project" value="TreeGrafter"/>
</dbReference>
<dbReference type="EMBL" id="FMCU01000004">
    <property type="protein sequence ID" value="SCF03787.1"/>
    <property type="molecule type" value="Genomic_DNA"/>
</dbReference>
<dbReference type="InterPro" id="IPR014030">
    <property type="entry name" value="Ketoacyl_synth_N"/>
</dbReference>
<evidence type="ECO:0000256" key="16">
    <source>
        <dbReference type="RuleBase" id="RU003694"/>
    </source>
</evidence>
<gene>
    <name evidence="18" type="ORF">GA0070216_104157</name>
</gene>
<dbReference type="FunFam" id="3.40.47.10:FF:000018">
    <property type="entry name" value="3-oxoacyl-[acyl-carrier-protein] synthase 2"/>
    <property type="match status" value="1"/>
</dbReference>
<dbReference type="Proteomes" id="UP000198797">
    <property type="component" value="Unassembled WGS sequence"/>
</dbReference>
<comment type="catalytic activity">
    <reaction evidence="13 14">
        <text>a fatty acyl-[ACP] + malonyl-[ACP] + H(+) = a 3-oxoacyl-[ACP] + holo-[ACP] + CO2</text>
        <dbReference type="Rhea" id="RHEA:22836"/>
        <dbReference type="Rhea" id="RHEA-COMP:9623"/>
        <dbReference type="Rhea" id="RHEA-COMP:9685"/>
        <dbReference type="Rhea" id="RHEA-COMP:9916"/>
        <dbReference type="Rhea" id="RHEA-COMP:14125"/>
        <dbReference type="ChEBI" id="CHEBI:15378"/>
        <dbReference type="ChEBI" id="CHEBI:16526"/>
        <dbReference type="ChEBI" id="CHEBI:64479"/>
        <dbReference type="ChEBI" id="CHEBI:78449"/>
        <dbReference type="ChEBI" id="CHEBI:78776"/>
        <dbReference type="ChEBI" id="CHEBI:138651"/>
    </reaction>
</comment>
<keyword evidence="8" id="KW-0443">Lipid metabolism</keyword>
<dbReference type="EC" id="2.3.1.179" evidence="3 14"/>
<evidence type="ECO:0000256" key="8">
    <source>
        <dbReference type="ARBA" id="ARBA00023098"/>
    </source>
</evidence>
<dbReference type="GO" id="GO:0030497">
    <property type="term" value="P:fatty acid elongation"/>
    <property type="evidence" value="ECO:0007669"/>
    <property type="project" value="UniProtKB-ARBA"/>
</dbReference>
<feature type="active site" description="For beta-ketoacyl synthase activity" evidence="15">
    <location>
        <position position="171"/>
    </location>
</feature>
<keyword evidence="10 14" id="KW-0012">Acyltransferase</keyword>
<dbReference type="CDD" id="cd00834">
    <property type="entry name" value="KAS_I_II"/>
    <property type="match status" value="1"/>
</dbReference>
<evidence type="ECO:0000256" key="5">
    <source>
        <dbReference type="ARBA" id="ARBA00022516"/>
    </source>
</evidence>
<organism evidence="18 19">
    <name type="scientific">Micromonospora matsumotoense</name>
    <dbReference type="NCBI Taxonomy" id="121616"/>
    <lineage>
        <taxon>Bacteria</taxon>
        <taxon>Bacillati</taxon>
        <taxon>Actinomycetota</taxon>
        <taxon>Actinomycetes</taxon>
        <taxon>Micromonosporales</taxon>
        <taxon>Micromonosporaceae</taxon>
        <taxon>Micromonospora</taxon>
    </lineage>
</organism>
<dbReference type="GO" id="GO:0004315">
    <property type="term" value="F:3-oxoacyl-[acyl-carrier-protein] synthase activity"/>
    <property type="evidence" value="ECO:0007669"/>
    <property type="project" value="UniProtKB-UniRule"/>
</dbReference>
<dbReference type="AlphaFoldDB" id="A0A1C4X5Q7"/>
<keyword evidence="5 14" id="KW-0444">Lipid biosynthesis</keyword>
<dbReference type="Pfam" id="PF02801">
    <property type="entry name" value="Ketoacyl-synt_C"/>
    <property type="match status" value="1"/>
</dbReference>
<sequence>MLGGDGEMVTDDVVITGIGAVTPLGLDRDSTWQGLLAGKSGVGPVTAFNAAALPTRIAAEVRGFAPAEHFTGKQLRRMARFSQFAVVATREAVADAGLTVDAGNAARVGVVVNAAVAGFDTVEATVRGLLAPDPTAPLSHFVPSSLTNMPACEVAIEVGAHGPVNASALACASGAYALLDARRLILAGEADVVICGGTDAAITPAMFAGLVSMGAMSQRNDDPTGASRPFSADRDGFVFGEGAVILVLESAAHARRRGVTPYATVAGGALTSDAFHVSAPRPGGVYAAEAIRQALDRAGVRPDDVDYVCAHGTSTKANDLTETVAIRAALGAAADRVAVSAPKSMLGHLIGAAGALGAMVCALAIRDGVVPPTVNLHQPDPDCDLDYVPHQAREMPVRAALTNAFGFGGQNCVVVFTETPSRGEPG</sequence>
<dbReference type="SMART" id="SM00825">
    <property type="entry name" value="PKS_KS"/>
    <property type="match status" value="1"/>
</dbReference>
<dbReference type="InterPro" id="IPR014031">
    <property type="entry name" value="Ketoacyl_synth_C"/>
</dbReference>
<protein>
    <recommendedName>
        <fullName evidence="4 14">3-oxoacyl-[acyl-carrier-protein] synthase 2</fullName>
        <ecNumber evidence="3 14">2.3.1.179</ecNumber>
    </recommendedName>
</protein>
<name>A0A1C4X5Q7_9ACTN</name>
<accession>A0A1C4X5Q7</accession>